<name>A0A084QAC0_STAC4</name>
<feature type="non-terminal residue" evidence="2">
    <location>
        <position position="1"/>
    </location>
</feature>
<gene>
    <name evidence="2" type="ORF">S40285_10250</name>
</gene>
<evidence type="ECO:0000256" key="1">
    <source>
        <dbReference type="SAM" id="MobiDB-lite"/>
    </source>
</evidence>
<reference evidence="2 3" key="1">
    <citation type="journal article" date="2014" name="BMC Genomics">
        <title>Comparative genome sequencing reveals chemotype-specific gene clusters in the toxigenic black mold Stachybotrys.</title>
        <authorList>
            <person name="Semeiks J."/>
            <person name="Borek D."/>
            <person name="Otwinowski Z."/>
            <person name="Grishin N.V."/>
        </authorList>
    </citation>
    <scope>NUCLEOTIDE SEQUENCE [LARGE SCALE GENOMIC DNA]</scope>
    <source>
        <strain evidence="2 3">IBT 40285</strain>
    </source>
</reference>
<proteinExistence type="predicted"/>
<sequence length="161" mass="17723">TPATQRPRAYPDSRGSVRSVAPLPPTKPFWDRVDKPALLEGCSGGMTRLVSQRRAFKRRQAQTEYPRPRSWDVYMPVTPHASATADGRRASGLHLWRVTATQVRHYHEVAAGAKVPKARTASKPNAQLCLQLKERQAMDFGLLTGPLAPLVWFASVGGAPT</sequence>
<dbReference type="HOGENOM" id="CLU_1647839_0_0_1"/>
<keyword evidence="3" id="KW-1185">Reference proteome</keyword>
<dbReference type="AlphaFoldDB" id="A0A084QAC0"/>
<feature type="region of interest" description="Disordered" evidence="1">
    <location>
        <begin position="1"/>
        <end position="24"/>
    </location>
</feature>
<accession>A0A084QAC0</accession>
<evidence type="ECO:0000313" key="3">
    <source>
        <dbReference type="Proteomes" id="UP000028524"/>
    </source>
</evidence>
<evidence type="ECO:0000313" key="2">
    <source>
        <dbReference type="EMBL" id="KFA60905.1"/>
    </source>
</evidence>
<dbReference type="InParanoid" id="A0A084QAC0"/>
<protein>
    <submittedName>
        <fullName evidence="2">Uncharacterized protein</fullName>
    </submittedName>
</protein>
<dbReference type="EMBL" id="KL660883">
    <property type="protein sequence ID" value="KFA60905.1"/>
    <property type="molecule type" value="Genomic_DNA"/>
</dbReference>
<organism evidence="2 3">
    <name type="scientific">Stachybotrys chlorohalonatus (strain IBT 40285)</name>
    <dbReference type="NCBI Taxonomy" id="1283841"/>
    <lineage>
        <taxon>Eukaryota</taxon>
        <taxon>Fungi</taxon>
        <taxon>Dikarya</taxon>
        <taxon>Ascomycota</taxon>
        <taxon>Pezizomycotina</taxon>
        <taxon>Sordariomycetes</taxon>
        <taxon>Hypocreomycetidae</taxon>
        <taxon>Hypocreales</taxon>
        <taxon>Stachybotryaceae</taxon>
        <taxon>Stachybotrys</taxon>
    </lineage>
</organism>
<dbReference type="Proteomes" id="UP000028524">
    <property type="component" value="Unassembled WGS sequence"/>
</dbReference>